<dbReference type="PANTHER" id="PTHR11394">
    <property type="entry name" value="TASTE RECEPTOR TYPE 2"/>
    <property type="match status" value="1"/>
</dbReference>
<comment type="subcellular location">
    <subcellularLocation>
        <location evidence="1 13">Membrane</location>
        <topology evidence="1 13">Multi-pass membrane protein</topology>
    </subcellularLocation>
</comment>
<dbReference type="Gene3D" id="1.20.1070.10">
    <property type="entry name" value="Rhodopsin 7-helix transmembrane proteins"/>
    <property type="match status" value="1"/>
</dbReference>
<evidence type="ECO:0000256" key="8">
    <source>
        <dbReference type="ARBA" id="ARBA00023136"/>
    </source>
</evidence>
<evidence type="ECO:0000256" key="14">
    <source>
        <dbReference type="SAM" id="Phobius"/>
    </source>
</evidence>
<dbReference type="GO" id="GO:0004930">
    <property type="term" value="F:G protein-coupled receptor activity"/>
    <property type="evidence" value="ECO:0007669"/>
    <property type="project" value="UniProtKB-KW"/>
</dbReference>
<keyword evidence="10" id="KW-0325">Glycoprotein</keyword>
<dbReference type="GO" id="GO:0016020">
    <property type="term" value="C:membrane"/>
    <property type="evidence" value="ECO:0007669"/>
    <property type="project" value="UniProtKB-SubCell"/>
</dbReference>
<proteinExistence type="inferred from homology"/>
<evidence type="ECO:0000256" key="11">
    <source>
        <dbReference type="ARBA" id="ARBA00023224"/>
    </source>
</evidence>
<dbReference type="GO" id="GO:0033038">
    <property type="term" value="F:bitter taste receptor activity"/>
    <property type="evidence" value="ECO:0007669"/>
    <property type="project" value="InterPro"/>
</dbReference>
<evidence type="ECO:0000256" key="7">
    <source>
        <dbReference type="ARBA" id="ARBA00023040"/>
    </source>
</evidence>
<evidence type="ECO:0000256" key="2">
    <source>
        <dbReference type="ARBA" id="ARBA00007376"/>
    </source>
</evidence>
<comment type="similarity">
    <text evidence="2 12">Belongs to the G-protein coupled receptor T2R family.</text>
</comment>
<dbReference type="SUPFAM" id="SSF81321">
    <property type="entry name" value="Family A G protein-coupled receptor-like"/>
    <property type="match status" value="1"/>
</dbReference>
<evidence type="ECO:0000256" key="9">
    <source>
        <dbReference type="ARBA" id="ARBA00023170"/>
    </source>
</evidence>
<keyword evidence="11 13" id="KW-0807">Transducer</keyword>
<gene>
    <name evidence="15" type="primary">Tas2r1</name>
</gene>
<keyword evidence="5 13" id="KW-0812">Transmembrane</keyword>
<dbReference type="InterPro" id="IPR007960">
    <property type="entry name" value="TAS2R"/>
</dbReference>
<evidence type="ECO:0000313" key="15">
    <source>
        <dbReference type="EMBL" id="ALG93672.1"/>
    </source>
</evidence>
<evidence type="ECO:0000256" key="13">
    <source>
        <dbReference type="RuleBase" id="RU004424"/>
    </source>
</evidence>
<feature type="transmembrane region" description="Helical" evidence="14">
    <location>
        <begin position="225"/>
        <end position="253"/>
    </location>
</feature>
<evidence type="ECO:0000256" key="12">
    <source>
        <dbReference type="RuleBase" id="RU004423"/>
    </source>
</evidence>
<feature type="transmembrane region" description="Helical" evidence="14">
    <location>
        <begin position="47"/>
        <end position="67"/>
    </location>
</feature>
<reference evidence="15" key="1">
    <citation type="journal article" date="2015" name="Proc. Natl. Acad. Sci. U.S.A.">
        <title>Sympatric speciation revealed by genome-wide divergence in the blind mole rat Spalax.</title>
        <authorList>
            <person name="Li K."/>
            <person name="Hong W."/>
            <person name="Jiao H."/>
            <person name="Wang G.D."/>
            <person name="Rodriguez K.A."/>
            <person name="Buffenstein R."/>
            <person name="Zhao Y."/>
            <person name="Nevo E."/>
            <person name="Zhao H."/>
        </authorList>
    </citation>
    <scope>NUCLEOTIDE SEQUENCE</scope>
    <source>
        <strain evidence="15">B2-1</strain>
        <tissue evidence="15">Muscle</tissue>
    </source>
</reference>
<protein>
    <recommendedName>
        <fullName evidence="13">Taste receptor type 2</fullName>
    </recommendedName>
</protein>
<evidence type="ECO:0000256" key="5">
    <source>
        <dbReference type="ARBA" id="ARBA00022692"/>
    </source>
</evidence>
<evidence type="ECO:0000256" key="3">
    <source>
        <dbReference type="ARBA" id="ARBA00022480"/>
    </source>
</evidence>
<feature type="transmembrane region" description="Helical" evidence="14">
    <location>
        <begin position="127"/>
        <end position="146"/>
    </location>
</feature>
<dbReference type="CDD" id="cd15019">
    <property type="entry name" value="7tm_TAS2R14-like"/>
    <property type="match status" value="1"/>
</dbReference>
<organism evidence="15">
    <name type="scientific">Nannospalax galili</name>
    <name type="common">Northern Israeli blind subterranean mole rat</name>
    <name type="synonym">Spalax galili</name>
    <dbReference type="NCBI Taxonomy" id="1026970"/>
    <lineage>
        <taxon>Eukaryota</taxon>
        <taxon>Metazoa</taxon>
        <taxon>Chordata</taxon>
        <taxon>Craniata</taxon>
        <taxon>Vertebrata</taxon>
        <taxon>Euteleostomi</taxon>
        <taxon>Mammalia</taxon>
        <taxon>Eutheria</taxon>
        <taxon>Euarchontoglires</taxon>
        <taxon>Glires</taxon>
        <taxon>Rodentia</taxon>
        <taxon>Myomorpha</taxon>
        <taxon>Muroidea</taxon>
        <taxon>Spalacidae</taxon>
        <taxon>Spalacinae</taxon>
        <taxon>Nannospalax</taxon>
    </lineage>
</organism>
<evidence type="ECO:0000256" key="1">
    <source>
        <dbReference type="ARBA" id="ARBA00004141"/>
    </source>
</evidence>
<keyword evidence="7 13" id="KW-0297">G-protein coupled receptor</keyword>
<keyword evidence="4 13" id="KW-0716">Sensory transduction</keyword>
<feature type="transmembrane region" description="Helical" evidence="14">
    <location>
        <begin position="259"/>
        <end position="282"/>
    </location>
</feature>
<evidence type="ECO:0000256" key="6">
    <source>
        <dbReference type="ARBA" id="ARBA00022989"/>
    </source>
</evidence>
<dbReference type="FunFam" id="1.20.1070.10:FF:000042">
    <property type="entry name" value="Taste receptor type 2 member 7"/>
    <property type="match status" value="1"/>
</dbReference>
<dbReference type="EMBL" id="KT011325">
    <property type="protein sequence ID" value="ALG93672.1"/>
    <property type="molecule type" value="Genomic_DNA"/>
</dbReference>
<sequence length="310" mass="35098">MGNATVFTFIITFTVEFITGTLLNGFILGVNCVDLVKRRKISTMDQIITALAISRVMLCLVVLSALLSLAYSEKVTIELVKIIIISWVVTNHFNLWLSTKLSMFYFFKIVNFSNSIFLYLKWRVTKVISVTLILSLVLLFSHVAVINTRIDAWIDASRRNLSFHSSSRNSAQFVINLLLTNTLFSFMPFTVSLTAFLLLSFSLWKHHRQMQTHSRSSRDARAAAHIKALQTGIGFLLLYTTFLLCLFINIWSIDFLGKYVTAFLSIVTGTAFFSLHSCVLILGNSKLKRASFSVLWWLRCRSKGTGFSGP</sequence>
<dbReference type="PANTHER" id="PTHR11394:SF23">
    <property type="entry name" value="TASTE RECEPTOR TYPE 2 MEMBER 14"/>
    <property type="match status" value="1"/>
</dbReference>
<keyword evidence="6 14" id="KW-1133">Transmembrane helix</keyword>
<keyword evidence="3 13" id="KW-0919">Taste</keyword>
<feature type="transmembrane region" description="Helical" evidence="14">
    <location>
        <begin position="7"/>
        <end position="27"/>
    </location>
</feature>
<evidence type="ECO:0000256" key="4">
    <source>
        <dbReference type="ARBA" id="ARBA00022606"/>
    </source>
</evidence>
<feature type="transmembrane region" description="Helical" evidence="14">
    <location>
        <begin position="103"/>
        <end position="120"/>
    </location>
</feature>
<keyword evidence="8 13" id="KW-0472">Membrane</keyword>
<name>A0A0N7FXT7_NANGA</name>
<feature type="transmembrane region" description="Helical" evidence="14">
    <location>
        <begin position="183"/>
        <end position="204"/>
    </location>
</feature>
<evidence type="ECO:0000256" key="10">
    <source>
        <dbReference type="ARBA" id="ARBA00023180"/>
    </source>
</evidence>
<keyword evidence="9 13" id="KW-0675">Receptor</keyword>
<accession>A0A0N7FXT7</accession>
<dbReference type="AlphaFoldDB" id="A0A0N7FXT7"/>
<dbReference type="Pfam" id="PF05296">
    <property type="entry name" value="TAS2R"/>
    <property type="match status" value="1"/>
</dbReference>